<protein>
    <submittedName>
        <fullName evidence="1">Uncharacterized protein</fullName>
    </submittedName>
</protein>
<name>A0A0A9B876_ARUDO</name>
<dbReference type="EMBL" id="GBRH01237746">
    <property type="protein sequence ID" value="JAD60149.1"/>
    <property type="molecule type" value="Transcribed_RNA"/>
</dbReference>
<sequence>MYMSNGKNLQDVNLYGTYPRTWSPEMEKTNRYYKM</sequence>
<proteinExistence type="predicted"/>
<organism evidence="1">
    <name type="scientific">Arundo donax</name>
    <name type="common">Giant reed</name>
    <name type="synonym">Donax arundinaceus</name>
    <dbReference type="NCBI Taxonomy" id="35708"/>
    <lineage>
        <taxon>Eukaryota</taxon>
        <taxon>Viridiplantae</taxon>
        <taxon>Streptophyta</taxon>
        <taxon>Embryophyta</taxon>
        <taxon>Tracheophyta</taxon>
        <taxon>Spermatophyta</taxon>
        <taxon>Magnoliopsida</taxon>
        <taxon>Liliopsida</taxon>
        <taxon>Poales</taxon>
        <taxon>Poaceae</taxon>
        <taxon>PACMAD clade</taxon>
        <taxon>Arundinoideae</taxon>
        <taxon>Arundineae</taxon>
        <taxon>Arundo</taxon>
    </lineage>
</organism>
<accession>A0A0A9B876</accession>
<reference evidence="1" key="1">
    <citation type="submission" date="2014-09" db="EMBL/GenBank/DDBJ databases">
        <authorList>
            <person name="Magalhaes I.L.F."/>
            <person name="Oliveira U."/>
            <person name="Santos F.R."/>
            <person name="Vidigal T.H.D.A."/>
            <person name="Brescovit A.D."/>
            <person name="Santos A.J."/>
        </authorList>
    </citation>
    <scope>NUCLEOTIDE SEQUENCE</scope>
    <source>
        <tissue evidence="1">Shoot tissue taken approximately 20 cm above the soil surface</tissue>
    </source>
</reference>
<dbReference type="AlphaFoldDB" id="A0A0A9B876"/>
<reference evidence="1" key="2">
    <citation type="journal article" date="2015" name="Data Brief">
        <title>Shoot transcriptome of the giant reed, Arundo donax.</title>
        <authorList>
            <person name="Barrero R.A."/>
            <person name="Guerrero F.D."/>
            <person name="Moolhuijzen P."/>
            <person name="Goolsby J.A."/>
            <person name="Tidwell J."/>
            <person name="Bellgard S.E."/>
            <person name="Bellgard M.I."/>
        </authorList>
    </citation>
    <scope>NUCLEOTIDE SEQUENCE</scope>
    <source>
        <tissue evidence="1">Shoot tissue taken approximately 20 cm above the soil surface</tissue>
    </source>
</reference>
<evidence type="ECO:0000313" key="1">
    <source>
        <dbReference type="EMBL" id="JAD60149.1"/>
    </source>
</evidence>